<feature type="compositionally biased region" description="Basic residues" evidence="9">
    <location>
        <begin position="134"/>
        <end position="150"/>
    </location>
</feature>
<dbReference type="Gene3D" id="4.10.60.30">
    <property type="entry name" value="Nanos, RNA-binding domain"/>
    <property type="match status" value="1"/>
</dbReference>
<reference evidence="11" key="1">
    <citation type="submission" date="2022-02" db="EMBL/GenBank/DDBJ databases">
        <title>Atlantic sturgeon de novo genome assembly.</title>
        <authorList>
            <person name="Stock M."/>
            <person name="Klopp C."/>
            <person name="Guiguen Y."/>
            <person name="Cabau C."/>
            <person name="Parinello H."/>
            <person name="Santidrian Yebra-Pimentel E."/>
            <person name="Kuhl H."/>
            <person name="Dirks R.P."/>
            <person name="Guessner J."/>
            <person name="Wuertz S."/>
            <person name="Du K."/>
            <person name="Schartl M."/>
        </authorList>
    </citation>
    <scope>NUCLEOTIDE SEQUENCE</scope>
    <source>
        <strain evidence="11">STURGEONOMICS-FGT-2020</strain>
        <tissue evidence="11">Whole blood</tissue>
    </source>
</reference>
<dbReference type="AlphaFoldDB" id="A0AAD8CNV3"/>
<sequence>MNRSVRYFSMWKDDLNLESVLQDLQQNRGGTLAVGSDLAPGSPTSTSTAQSGCSERENRTESPSPAGIPSESCCYFCKQNGETVQVYSSHCLRTDDGKVRCPVLRNYVCPLCKATGDRAHTRRYCPVQQGQHHGQSRAKGTHCNRPRLKH</sequence>
<evidence type="ECO:0000256" key="1">
    <source>
        <dbReference type="ARBA" id="ARBA00004496"/>
    </source>
</evidence>
<evidence type="ECO:0000256" key="3">
    <source>
        <dbReference type="ARBA" id="ARBA00022723"/>
    </source>
</evidence>
<comment type="caution">
    <text evidence="11">The sequence shown here is derived from an EMBL/GenBank/DDBJ whole genome shotgun (WGS) entry which is preliminary data.</text>
</comment>
<evidence type="ECO:0000256" key="9">
    <source>
        <dbReference type="SAM" id="MobiDB-lite"/>
    </source>
</evidence>
<dbReference type="InterPro" id="IPR038129">
    <property type="entry name" value="Nanos_sf"/>
</dbReference>
<dbReference type="GO" id="GO:0006417">
    <property type="term" value="P:regulation of translation"/>
    <property type="evidence" value="ECO:0007669"/>
    <property type="project" value="UniProtKB-UniRule"/>
</dbReference>
<proteinExistence type="inferred from homology"/>
<feature type="region of interest" description="Disordered" evidence="9">
    <location>
        <begin position="128"/>
        <end position="150"/>
    </location>
</feature>
<comment type="similarity">
    <text evidence="8">Belongs to the nanos family.</text>
</comment>
<dbReference type="GO" id="GO:0008270">
    <property type="term" value="F:zinc ion binding"/>
    <property type="evidence" value="ECO:0007669"/>
    <property type="project" value="UniProtKB-KW"/>
</dbReference>
<keyword evidence="12" id="KW-1185">Reference proteome</keyword>
<evidence type="ECO:0000259" key="10">
    <source>
        <dbReference type="PROSITE" id="PS51522"/>
    </source>
</evidence>
<evidence type="ECO:0000256" key="6">
    <source>
        <dbReference type="ARBA" id="ARBA00022845"/>
    </source>
</evidence>
<evidence type="ECO:0000256" key="5">
    <source>
        <dbReference type="ARBA" id="ARBA00022833"/>
    </source>
</evidence>
<evidence type="ECO:0000256" key="4">
    <source>
        <dbReference type="ARBA" id="ARBA00022771"/>
    </source>
</evidence>
<dbReference type="GO" id="GO:0005737">
    <property type="term" value="C:cytoplasm"/>
    <property type="evidence" value="ECO:0007669"/>
    <property type="project" value="UniProtKB-SubCell"/>
</dbReference>
<keyword evidence="7 8" id="KW-0694">RNA-binding</keyword>
<dbReference type="EMBL" id="JAGXEW010000035">
    <property type="protein sequence ID" value="KAK1154554.1"/>
    <property type="molecule type" value="Genomic_DNA"/>
</dbReference>
<dbReference type="PROSITE" id="PS51522">
    <property type="entry name" value="ZF_NANOS"/>
    <property type="match status" value="1"/>
</dbReference>
<gene>
    <name evidence="11" type="ORF">AOXY_G28500</name>
</gene>
<feature type="domain" description="Nanos-type" evidence="10">
    <location>
        <begin position="73"/>
        <end position="127"/>
    </location>
</feature>
<feature type="region of interest" description="Disordered" evidence="9">
    <location>
        <begin position="31"/>
        <end position="69"/>
    </location>
</feature>
<accession>A0AAD8CNV3</accession>
<name>A0AAD8CNV3_ACIOX</name>
<dbReference type="GO" id="GO:0003723">
    <property type="term" value="F:RNA binding"/>
    <property type="evidence" value="ECO:0007669"/>
    <property type="project" value="UniProtKB-UniRule"/>
</dbReference>
<evidence type="ECO:0000256" key="7">
    <source>
        <dbReference type="ARBA" id="ARBA00022884"/>
    </source>
</evidence>
<dbReference type="Proteomes" id="UP001230051">
    <property type="component" value="Unassembled WGS sequence"/>
</dbReference>
<evidence type="ECO:0000313" key="11">
    <source>
        <dbReference type="EMBL" id="KAK1154554.1"/>
    </source>
</evidence>
<comment type="subcellular location">
    <subcellularLocation>
        <location evidence="1">Cytoplasm</location>
    </subcellularLocation>
</comment>
<feature type="compositionally biased region" description="Polar residues" evidence="9">
    <location>
        <begin position="42"/>
        <end position="53"/>
    </location>
</feature>
<evidence type="ECO:0000256" key="8">
    <source>
        <dbReference type="PROSITE-ProRule" id="PRU00855"/>
    </source>
</evidence>
<keyword evidence="4 8" id="KW-0863">Zinc-finger</keyword>
<protein>
    <recommendedName>
        <fullName evidence="10">Nanos-type domain-containing protein</fullName>
    </recommendedName>
</protein>
<dbReference type="InterPro" id="IPR024161">
    <property type="entry name" value="Znf_nanos-typ"/>
</dbReference>
<dbReference type="Pfam" id="PF05741">
    <property type="entry name" value="zf-nanos"/>
    <property type="match status" value="1"/>
</dbReference>
<evidence type="ECO:0000256" key="2">
    <source>
        <dbReference type="ARBA" id="ARBA00022490"/>
    </source>
</evidence>
<keyword evidence="6 8" id="KW-0810">Translation regulation</keyword>
<keyword evidence="2" id="KW-0963">Cytoplasm</keyword>
<organism evidence="11 12">
    <name type="scientific">Acipenser oxyrinchus oxyrinchus</name>
    <dbReference type="NCBI Taxonomy" id="40147"/>
    <lineage>
        <taxon>Eukaryota</taxon>
        <taxon>Metazoa</taxon>
        <taxon>Chordata</taxon>
        <taxon>Craniata</taxon>
        <taxon>Vertebrata</taxon>
        <taxon>Euteleostomi</taxon>
        <taxon>Actinopterygii</taxon>
        <taxon>Chondrostei</taxon>
        <taxon>Acipenseriformes</taxon>
        <taxon>Acipenseridae</taxon>
        <taxon>Acipenser</taxon>
    </lineage>
</organism>
<evidence type="ECO:0000313" key="12">
    <source>
        <dbReference type="Proteomes" id="UP001230051"/>
    </source>
</evidence>
<dbReference type="InterPro" id="IPR008705">
    <property type="entry name" value="Nanos/Xcar2"/>
</dbReference>
<dbReference type="PANTHER" id="PTHR12887">
    <property type="entry name" value="NANOS PROTEIN"/>
    <property type="match status" value="1"/>
</dbReference>
<keyword evidence="5" id="KW-0862">Zinc</keyword>
<keyword evidence="3" id="KW-0479">Metal-binding</keyword>